<feature type="active site" description="Proton acceptor" evidence="1">
    <location>
        <position position="29"/>
    </location>
</feature>
<dbReference type="PANTHER" id="PTHR40114:SF1">
    <property type="entry name" value="SLR0698 PROTEIN"/>
    <property type="match status" value="1"/>
</dbReference>
<evidence type="ECO:0000259" key="2">
    <source>
        <dbReference type="PROSITE" id="PS51707"/>
    </source>
</evidence>
<dbReference type="Gene3D" id="2.40.320.10">
    <property type="entry name" value="Hypothetical Protein Pfu-838710-001"/>
    <property type="match status" value="1"/>
</dbReference>
<keyword evidence="3" id="KW-0456">Lyase</keyword>
<dbReference type="InterPro" id="IPR033469">
    <property type="entry name" value="CYTH-like_dom_sf"/>
</dbReference>
<dbReference type="Pfam" id="PF01928">
    <property type="entry name" value="CYTH"/>
    <property type="match status" value="1"/>
</dbReference>
<dbReference type="CDD" id="cd07891">
    <property type="entry name" value="CYTH-like_CthTTM-like_1"/>
    <property type="match status" value="1"/>
</dbReference>
<dbReference type="InterPro" id="IPR023577">
    <property type="entry name" value="CYTH_domain"/>
</dbReference>
<protein>
    <submittedName>
        <fullName evidence="3">Adenylate cyclase</fullName>
        <ecNumber evidence="3">4.6.1.1</ecNumber>
    </submittedName>
</protein>
<sequence length="153" mass="17790">MAIEIERKFLVDMSKLPKLDCGIKILQGYLLAHSPSIRIRIANDKAFLTIKGKPTNNISRSEFEYEIPLSDGLELLKECKELIISKTRYEIMYENHLWELDIFEEENKGLIVAEIELSSEDESFTLPSWVTSEVSNDMRYTNANLISHPYCEW</sequence>
<dbReference type="InterPro" id="IPR012042">
    <property type="entry name" value="NeuTTM/CthTTM-like"/>
</dbReference>
<evidence type="ECO:0000256" key="1">
    <source>
        <dbReference type="PIRSR" id="PIRSR016487-1"/>
    </source>
</evidence>
<dbReference type="AlphaFoldDB" id="A0A0S4XMW8"/>
<dbReference type="EC" id="4.6.1.1" evidence="3"/>
<proteinExistence type="predicted"/>
<feature type="domain" description="CYTH" evidence="2">
    <location>
        <begin position="2"/>
        <end position="153"/>
    </location>
</feature>
<dbReference type="GO" id="GO:0004016">
    <property type="term" value="F:adenylate cyclase activity"/>
    <property type="evidence" value="ECO:0007669"/>
    <property type="project" value="UniProtKB-EC"/>
</dbReference>
<accession>A0A0S4XMW8</accession>
<dbReference type="PIRSF" id="PIRSF016487">
    <property type="entry name" value="CYTH_UCP016487"/>
    <property type="match status" value="1"/>
</dbReference>
<name>A0A0S4XMW8_9BACT</name>
<dbReference type="PANTHER" id="PTHR40114">
    <property type="entry name" value="SLR0698 PROTEIN"/>
    <property type="match status" value="1"/>
</dbReference>
<dbReference type="SMART" id="SM01118">
    <property type="entry name" value="CYTH"/>
    <property type="match status" value="1"/>
</dbReference>
<reference evidence="3" key="1">
    <citation type="submission" date="2015-11" db="EMBL/GenBank/DDBJ databases">
        <authorList>
            <person name="Zhang Y."/>
            <person name="Guo Z."/>
        </authorList>
    </citation>
    <scope>NUCLEOTIDE SEQUENCE</scope>
    <source>
        <strain evidence="3">BN30871</strain>
    </source>
</reference>
<organism evidence="3">
    <name type="scientific">Sulfurovum sp. enrichment culture clone C5</name>
    <dbReference type="NCBI Taxonomy" id="497650"/>
    <lineage>
        <taxon>Bacteria</taxon>
        <taxon>Pseudomonadati</taxon>
        <taxon>Campylobacterota</taxon>
        <taxon>Epsilonproteobacteria</taxon>
        <taxon>Campylobacterales</taxon>
        <taxon>Sulfurovaceae</taxon>
        <taxon>Sulfurovum</taxon>
        <taxon>environmental samples</taxon>
    </lineage>
</organism>
<gene>
    <name evidence="3" type="ORF">BN3087_390032</name>
</gene>
<dbReference type="SUPFAM" id="SSF55154">
    <property type="entry name" value="CYTH-like phosphatases"/>
    <property type="match status" value="1"/>
</dbReference>
<evidence type="ECO:0000313" key="3">
    <source>
        <dbReference type="EMBL" id="CUV65581.1"/>
    </source>
</evidence>
<dbReference type="PROSITE" id="PS51707">
    <property type="entry name" value="CYTH"/>
    <property type="match status" value="1"/>
</dbReference>
<dbReference type="EMBL" id="FAXN01000039">
    <property type="protein sequence ID" value="CUV65581.1"/>
    <property type="molecule type" value="Genomic_DNA"/>
</dbReference>